<dbReference type="PANTHER" id="PTHR46648:SF1">
    <property type="entry name" value="ADENOSINE 5'-MONOPHOSPHORAMIDASE HNT1"/>
    <property type="match status" value="1"/>
</dbReference>
<dbReference type="InterPro" id="IPR036265">
    <property type="entry name" value="HIT-like_sf"/>
</dbReference>
<dbReference type="PRINTS" id="PR00332">
    <property type="entry name" value="HISTRIAD"/>
</dbReference>
<evidence type="ECO:0000256" key="2">
    <source>
        <dbReference type="PIRSR" id="PIRSR601310-3"/>
    </source>
</evidence>
<comment type="caution">
    <text evidence="5">The sequence shown here is derived from an EMBL/GenBank/DDBJ whole genome shotgun (WGS) entry which is preliminary data.</text>
</comment>
<dbReference type="SUPFAM" id="SSF54197">
    <property type="entry name" value="HIT-like"/>
    <property type="match status" value="1"/>
</dbReference>
<evidence type="ECO:0000256" key="3">
    <source>
        <dbReference type="PROSITE-ProRule" id="PRU00464"/>
    </source>
</evidence>
<dbReference type="GO" id="GO:0003824">
    <property type="term" value="F:catalytic activity"/>
    <property type="evidence" value="ECO:0007669"/>
    <property type="project" value="InterPro"/>
</dbReference>
<dbReference type="PROSITE" id="PS51084">
    <property type="entry name" value="HIT_2"/>
    <property type="match status" value="1"/>
</dbReference>
<feature type="active site" description="Tele-AMP-histidine intermediate" evidence="1">
    <location>
        <position position="92"/>
    </location>
</feature>
<dbReference type="GO" id="GO:0009117">
    <property type="term" value="P:nucleotide metabolic process"/>
    <property type="evidence" value="ECO:0007669"/>
    <property type="project" value="TreeGrafter"/>
</dbReference>
<evidence type="ECO:0000256" key="1">
    <source>
        <dbReference type="PIRSR" id="PIRSR601310-1"/>
    </source>
</evidence>
<gene>
    <name evidence="5" type="ORF">COY14_02820</name>
</gene>
<protein>
    <submittedName>
        <fullName evidence="5">HIT family protein</fullName>
    </submittedName>
</protein>
<dbReference type="InterPro" id="IPR001310">
    <property type="entry name" value="Histidine_triad_HIT"/>
</dbReference>
<dbReference type="InterPro" id="IPR011146">
    <property type="entry name" value="HIT-like"/>
</dbReference>
<feature type="short sequence motif" description="Histidine triad motif" evidence="2 3">
    <location>
        <begin position="90"/>
        <end position="94"/>
    </location>
</feature>
<feature type="domain" description="HIT" evidence="4">
    <location>
        <begin position="5"/>
        <end position="105"/>
    </location>
</feature>
<organism evidence="5 6">
    <name type="scientific">Candidatus Roizmanbacteria bacterium CG_4_10_14_0_2_um_filter_36_9</name>
    <dbReference type="NCBI Taxonomy" id="1974823"/>
    <lineage>
        <taxon>Bacteria</taxon>
        <taxon>Candidatus Roizmaniibacteriota</taxon>
    </lineage>
</organism>
<sequence length="134" mass="15697">MDTCIFCKIVSGNLSCNRIYEDEKYLSFLDIFPRVAGHALVIPKKHYRWVYDVPDFEEYWGVAKKVANKIQKSLDSEYISFLTIGNEVLHAHIHILPQSSAKLKGIRFEEVVIFKDFEMKEILNKINEKNETKK</sequence>
<reference evidence="6" key="1">
    <citation type="submission" date="2017-09" db="EMBL/GenBank/DDBJ databases">
        <title>Depth-based differentiation of microbial function through sediment-hosted aquifers and enrichment of novel symbionts in the deep terrestrial subsurface.</title>
        <authorList>
            <person name="Probst A.J."/>
            <person name="Ladd B."/>
            <person name="Jarett J.K."/>
            <person name="Geller-Mcgrath D.E."/>
            <person name="Sieber C.M.K."/>
            <person name="Emerson J.B."/>
            <person name="Anantharaman K."/>
            <person name="Thomas B.C."/>
            <person name="Malmstrom R."/>
            <person name="Stieglmeier M."/>
            <person name="Klingl A."/>
            <person name="Woyke T."/>
            <person name="Ryan C.M."/>
            <person name="Banfield J.F."/>
        </authorList>
    </citation>
    <scope>NUCLEOTIDE SEQUENCE [LARGE SCALE GENOMIC DNA]</scope>
</reference>
<accession>A0A2M7U482</accession>
<dbReference type="PANTHER" id="PTHR46648">
    <property type="entry name" value="HIT FAMILY PROTEIN 1"/>
    <property type="match status" value="1"/>
</dbReference>
<dbReference type="Gene3D" id="3.30.428.10">
    <property type="entry name" value="HIT-like"/>
    <property type="match status" value="1"/>
</dbReference>
<evidence type="ECO:0000313" key="5">
    <source>
        <dbReference type="EMBL" id="PIZ65235.1"/>
    </source>
</evidence>
<name>A0A2M7U482_9BACT</name>
<evidence type="ECO:0000313" key="6">
    <source>
        <dbReference type="Proteomes" id="UP000230027"/>
    </source>
</evidence>
<evidence type="ECO:0000259" key="4">
    <source>
        <dbReference type="PROSITE" id="PS51084"/>
    </source>
</evidence>
<dbReference type="EMBL" id="PFOD01000055">
    <property type="protein sequence ID" value="PIZ65235.1"/>
    <property type="molecule type" value="Genomic_DNA"/>
</dbReference>
<dbReference type="Proteomes" id="UP000230027">
    <property type="component" value="Unassembled WGS sequence"/>
</dbReference>
<dbReference type="Pfam" id="PF01230">
    <property type="entry name" value="HIT"/>
    <property type="match status" value="1"/>
</dbReference>
<proteinExistence type="predicted"/>
<dbReference type="AlphaFoldDB" id="A0A2M7U482"/>